<dbReference type="EC" id="2.6.1.59" evidence="3"/>
<protein>
    <submittedName>
        <fullName evidence="3">dTDP-4-amino-4,6-dideoxygalactose transaminase</fullName>
        <ecNumber evidence="3">2.6.1.59</ecNumber>
    </submittedName>
</protein>
<keyword evidence="3" id="KW-0032">Aminotransferase</keyword>
<dbReference type="InterPro" id="IPR000653">
    <property type="entry name" value="DegT/StrS_aminotransferase"/>
</dbReference>
<dbReference type="InterPro" id="IPR015424">
    <property type="entry name" value="PyrdxlP-dep_Trfase"/>
</dbReference>
<keyword evidence="2" id="KW-0663">Pyridoxal phosphate</keyword>
<dbReference type="NCBIfam" id="TIGR02379">
    <property type="entry name" value="ECA_wecE"/>
    <property type="match status" value="1"/>
</dbReference>
<accession>A0ABS8AT11</accession>
<dbReference type="RefSeq" id="WP_226175608.1">
    <property type="nucleotide sequence ID" value="NZ_JAJADR010000002.1"/>
</dbReference>
<dbReference type="NCBIfam" id="NF008687">
    <property type="entry name" value="PRK11706.1"/>
    <property type="match status" value="1"/>
</dbReference>
<dbReference type="PANTHER" id="PTHR30244">
    <property type="entry name" value="TRANSAMINASE"/>
    <property type="match status" value="1"/>
</dbReference>
<organism evidence="3 4">
    <name type="scientific">Hymenobacter lucidus</name>
    <dbReference type="NCBI Taxonomy" id="2880930"/>
    <lineage>
        <taxon>Bacteria</taxon>
        <taxon>Pseudomonadati</taxon>
        <taxon>Bacteroidota</taxon>
        <taxon>Cytophagia</taxon>
        <taxon>Cytophagales</taxon>
        <taxon>Hymenobacteraceae</taxon>
        <taxon>Hymenobacter</taxon>
    </lineage>
</organism>
<name>A0ABS8AT11_9BACT</name>
<dbReference type="GO" id="GO:0019180">
    <property type="term" value="F:dTDP-4-amino-4,6-dideoxygalactose transaminase activity"/>
    <property type="evidence" value="ECO:0007669"/>
    <property type="project" value="UniProtKB-EC"/>
</dbReference>
<sequence>MIATPLPPDFIPFNRPHLAGPELEYIRQAVAAGKLSGNGEFTQRCQQFLEQRYGLAKALLTTSGTDALEMAALLLNIQPGDEVIVPSYTFTSTANAFVLRGARIVFADSQPNHPNMDVRTVAALLTPRTRAIVLVHYGGQVSEHLPDVLALAHRHGLWVVEDAAQAIEARYQGQPLGTFGQLAAFSFHETKNISAGEGGLLAINDPALMARAEIIWEKGTNRAAFHRGEAARYEWVDVGSSFLASELNAAYLWAQLQSIEAIQQQRRQLWEYYAMALEPLAASGAIRLLPQLPQAQPNWHVFALLCADEAERDALLQHLRQCHILAVFHYLPLHQSPYYAPLHDGRPLPHAERYARTLVRLPLFHDLTREQQNRVIAAIQAFYHQ</sequence>
<evidence type="ECO:0000313" key="4">
    <source>
        <dbReference type="Proteomes" id="UP001165296"/>
    </source>
</evidence>
<evidence type="ECO:0000256" key="2">
    <source>
        <dbReference type="RuleBase" id="RU004508"/>
    </source>
</evidence>
<comment type="similarity">
    <text evidence="1 2">Belongs to the DegT/DnrJ/EryC1 family.</text>
</comment>
<dbReference type="Gene3D" id="3.40.640.10">
    <property type="entry name" value="Type I PLP-dependent aspartate aminotransferase-like (Major domain)"/>
    <property type="match status" value="1"/>
</dbReference>
<dbReference type="InterPro" id="IPR015421">
    <property type="entry name" value="PyrdxlP-dep_Trfase_major"/>
</dbReference>
<reference evidence="3" key="1">
    <citation type="submission" date="2021-10" db="EMBL/GenBank/DDBJ databases">
        <authorList>
            <person name="Dean J.D."/>
            <person name="Kim M.K."/>
            <person name="Newey C.N."/>
            <person name="Stoker T.S."/>
            <person name="Thompson D.W."/>
            <person name="Grose J.H."/>
        </authorList>
    </citation>
    <scope>NUCLEOTIDE SEQUENCE</scope>
    <source>
        <strain evidence="3">BT178</strain>
    </source>
</reference>
<evidence type="ECO:0000256" key="1">
    <source>
        <dbReference type="ARBA" id="ARBA00037999"/>
    </source>
</evidence>
<dbReference type="CDD" id="cd00616">
    <property type="entry name" value="AHBA_syn"/>
    <property type="match status" value="1"/>
</dbReference>
<dbReference type="SUPFAM" id="SSF53383">
    <property type="entry name" value="PLP-dependent transferases"/>
    <property type="match status" value="1"/>
</dbReference>
<dbReference type="Gene3D" id="3.90.1150.10">
    <property type="entry name" value="Aspartate Aminotransferase, domain 1"/>
    <property type="match status" value="1"/>
</dbReference>
<keyword evidence="3" id="KW-0808">Transferase</keyword>
<dbReference type="InterPro" id="IPR012749">
    <property type="entry name" value="WecE-like"/>
</dbReference>
<keyword evidence="4" id="KW-1185">Reference proteome</keyword>
<dbReference type="InterPro" id="IPR015422">
    <property type="entry name" value="PyrdxlP-dep_Trfase_small"/>
</dbReference>
<dbReference type="Proteomes" id="UP001165296">
    <property type="component" value="Unassembled WGS sequence"/>
</dbReference>
<dbReference type="PIRSF" id="PIRSF000390">
    <property type="entry name" value="PLP_StrS"/>
    <property type="match status" value="1"/>
</dbReference>
<dbReference type="Pfam" id="PF01041">
    <property type="entry name" value="DegT_DnrJ_EryC1"/>
    <property type="match status" value="1"/>
</dbReference>
<dbReference type="EMBL" id="JAJADR010000002">
    <property type="protein sequence ID" value="MCB2408496.1"/>
    <property type="molecule type" value="Genomic_DNA"/>
</dbReference>
<dbReference type="PANTHER" id="PTHR30244:SF34">
    <property type="entry name" value="DTDP-4-AMINO-4,6-DIDEOXYGALACTOSE TRANSAMINASE"/>
    <property type="match status" value="1"/>
</dbReference>
<evidence type="ECO:0000313" key="3">
    <source>
        <dbReference type="EMBL" id="MCB2408496.1"/>
    </source>
</evidence>
<comment type="caution">
    <text evidence="3">The sequence shown here is derived from an EMBL/GenBank/DDBJ whole genome shotgun (WGS) entry which is preliminary data.</text>
</comment>
<proteinExistence type="inferred from homology"/>
<gene>
    <name evidence="3" type="primary">rffA</name>
    <name evidence="3" type="synonym">fcnA</name>
    <name evidence="3" type="synonym">wecE</name>
    <name evidence="3" type="ORF">LGH74_10955</name>
</gene>